<evidence type="ECO:0000259" key="4">
    <source>
        <dbReference type="Pfam" id="PF01272"/>
    </source>
</evidence>
<dbReference type="AlphaFoldDB" id="A0A955I660"/>
<proteinExistence type="predicted"/>
<keyword evidence="3" id="KW-0175">Coiled coil</keyword>
<dbReference type="EMBL" id="JAGQLM010000130">
    <property type="protein sequence ID" value="MCA9375268.1"/>
    <property type="molecule type" value="Genomic_DNA"/>
</dbReference>
<dbReference type="InterPro" id="IPR036805">
    <property type="entry name" value="Tscrpt_elong_fac_GreA/B_N_sf"/>
</dbReference>
<evidence type="ECO:0000256" key="2">
    <source>
        <dbReference type="ARBA" id="ARBA00023163"/>
    </source>
</evidence>
<dbReference type="Gene3D" id="1.10.287.180">
    <property type="entry name" value="Transcription elongation factor, GreA/GreB, N-terminal domain"/>
    <property type="match status" value="1"/>
</dbReference>
<dbReference type="PIRSF" id="PIRSF006092">
    <property type="entry name" value="GreA_GreB"/>
    <property type="match status" value="1"/>
</dbReference>
<reference evidence="6" key="1">
    <citation type="submission" date="2020-04" db="EMBL/GenBank/DDBJ databases">
        <authorList>
            <person name="Zhang T."/>
        </authorList>
    </citation>
    <scope>NUCLEOTIDE SEQUENCE</scope>
    <source>
        <strain evidence="6">HKST-UBA16</strain>
    </source>
</reference>
<dbReference type="GO" id="GO:0003746">
    <property type="term" value="F:translation elongation factor activity"/>
    <property type="evidence" value="ECO:0007669"/>
    <property type="project" value="UniProtKB-KW"/>
</dbReference>
<dbReference type="GO" id="GO:0070063">
    <property type="term" value="F:RNA polymerase binding"/>
    <property type="evidence" value="ECO:0007669"/>
    <property type="project" value="InterPro"/>
</dbReference>
<dbReference type="Pfam" id="PF01272">
    <property type="entry name" value="GreA_GreB"/>
    <property type="match status" value="1"/>
</dbReference>
<keyword evidence="1" id="KW-0805">Transcription regulation</keyword>
<evidence type="ECO:0000313" key="7">
    <source>
        <dbReference type="Proteomes" id="UP000748332"/>
    </source>
</evidence>
<dbReference type="Pfam" id="PF03449">
    <property type="entry name" value="GreA_GreB_N"/>
    <property type="match status" value="1"/>
</dbReference>
<dbReference type="GO" id="GO:0032784">
    <property type="term" value="P:regulation of DNA-templated transcription elongation"/>
    <property type="evidence" value="ECO:0007669"/>
    <property type="project" value="InterPro"/>
</dbReference>
<feature type="domain" description="Transcription elongation factor GreA/GreB C-terminal" evidence="4">
    <location>
        <begin position="89"/>
        <end position="159"/>
    </location>
</feature>
<comment type="caution">
    <text evidence="6">The sequence shown here is derived from an EMBL/GenBank/DDBJ whole genome shotgun (WGS) entry which is preliminary data.</text>
</comment>
<keyword evidence="6" id="KW-0251">Elongation factor</keyword>
<dbReference type="Proteomes" id="UP000748332">
    <property type="component" value="Unassembled WGS sequence"/>
</dbReference>
<keyword evidence="2" id="KW-0804">Transcription</keyword>
<organism evidence="6 7">
    <name type="scientific">Candidatus Dojkabacteria bacterium</name>
    <dbReference type="NCBI Taxonomy" id="2099670"/>
    <lineage>
        <taxon>Bacteria</taxon>
        <taxon>Candidatus Dojkabacteria</taxon>
    </lineage>
</organism>
<dbReference type="PANTHER" id="PTHR30437">
    <property type="entry name" value="TRANSCRIPTION ELONGATION FACTOR GREA"/>
    <property type="match status" value="1"/>
</dbReference>
<dbReference type="InterPro" id="IPR023459">
    <property type="entry name" value="Tscrpt_elong_fac_GreA/B_fam"/>
</dbReference>
<dbReference type="GO" id="GO:0003677">
    <property type="term" value="F:DNA binding"/>
    <property type="evidence" value="ECO:0007669"/>
    <property type="project" value="InterPro"/>
</dbReference>
<dbReference type="InterPro" id="IPR036953">
    <property type="entry name" value="GreA/GreB_C_sf"/>
</dbReference>
<dbReference type="SUPFAM" id="SSF46557">
    <property type="entry name" value="GreA transcript cleavage protein, N-terminal domain"/>
    <property type="match status" value="1"/>
</dbReference>
<feature type="domain" description="Transcription elongation factor GreA/GreB N-terminal" evidence="5">
    <location>
        <begin position="11"/>
        <end position="80"/>
    </location>
</feature>
<protein>
    <submittedName>
        <fullName evidence="6">GreA/GreB family elongation factor</fullName>
    </submittedName>
</protein>
<evidence type="ECO:0000313" key="6">
    <source>
        <dbReference type="EMBL" id="MCA9375268.1"/>
    </source>
</evidence>
<evidence type="ECO:0000256" key="3">
    <source>
        <dbReference type="SAM" id="Coils"/>
    </source>
</evidence>
<evidence type="ECO:0000256" key="1">
    <source>
        <dbReference type="ARBA" id="ARBA00023015"/>
    </source>
</evidence>
<dbReference type="Gene3D" id="3.10.50.30">
    <property type="entry name" value="Transcription elongation factor, GreA/GreB, C-terminal domain"/>
    <property type="match status" value="1"/>
</dbReference>
<dbReference type="GO" id="GO:0006354">
    <property type="term" value="P:DNA-templated transcription elongation"/>
    <property type="evidence" value="ECO:0007669"/>
    <property type="project" value="TreeGrafter"/>
</dbReference>
<evidence type="ECO:0000259" key="5">
    <source>
        <dbReference type="Pfam" id="PF03449"/>
    </source>
</evidence>
<sequence>MTILLKTEEPIYLTKDKLDSLKKELKKLKLKRKKLNEHWRKAVEEGDDRETDAITVTLKLLEETEHEILKVEHTIFNAEIITKETNDRGKIDVGSQVEIELNKDKQTYTIVYPIEADPEKGKISNESNLGRQLIGKKVGDKFNLQTPTGSKRVTVLSISL</sequence>
<dbReference type="SUPFAM" id="SSF54534">
    <property type="entry name" value="FKBP-like"/>
    <property type="match status" value="1"/>
</dbReference>
<reference evidence="6" key="2">
    <citation type="journal article" date="2021" name="Microbiome">
        <title>Successional dynamics and alternative stable states in a saline activated sludge microbial community over 9 years.</title>
        <authorList>
            <person name="Wang Y."/>
            <person name="Ye J."/>
            <person name="Ju F."/>
            <person name="Liu L."/>
            <person name="Boyd J.A."/>
            <person name="Deng Y."/>
            <person name="Parks D.H."/>
            <person name="Jiang X."/>
            <person name="Yin X."/>
            <person name="Woodcroft B.J."/>
            <person name="Tyson G.W."/>
            <person name="Hugenholtz P."/>
            <person name="Polz M.F."/>
            <person name="Zhang T."/>
        </authorList>
    </citation>
    <scope>NUCLEOTIDE SEQUENCE</scope>
    <source>
        <strain evidence="6">HKST-UBA16</strain>
    </source>
</reference>
<dbReference type="PANTHER" id="PTHR30437:SF4">
    <property type="entry name" value="TRANSCRIPTION ELONGATION FACTOR GREA"/>
    <property type="match status" value="1"/>
</dbReference>
<accession>A0A955I660</accession>
<keyword evidence="6" id="KW-0648">Protein biosynthesis</keyword>
<feature type="coiled-coil region" evidence="3">
    <location>
        <begin position="11"/>
        <end position="45"/>
    </location>
</feature>
<dbReference type="InterPro" id="IPR022691">
    <property type="entry name" value="Tscrpt_elong_fac_GreA/B_N"/>
</dbReference>
<name>A0A955I660_9BACT</name>
<dbReference type="InterPro" id="IPR001437">
    <property type="entry name" value="Tscrpt_elong_fac_GreA/B_C"/>
</dbReference>
<gene>
    <name evidence="6" type="ORF">KC622_02980</name>
</gene>